<dbReference type="EC" id="3.1.1.29" evidence="1"/>
<name>A0A803LBN1_CHEQI</name>
<evidence type="ECO:0000256" key="2">
    <source>
        <dbReference type="ARBA" id="ARBA00022801"/>
    </source>
</evidence>
<evidence type="ECO:0000313" key="5">
    <source>
        <dbReference type="EnsemblPlants" id="AUR62009270-RA:cds"/>
    </source>
</evidence>
<dbReference type="Gene3D" id="3.40.1490.10">
    <property type="entry name" value="Bit1"/>
    <property type="match status" value="1"/>
</dbReference>
<dbReference type="Gramene" id="AUR62009270-RA">
    <property type="protein sequence ID" value="AUR62009270-RA:cds"/>
    <property type="gene ID" value="AUR62009270"/>
</dbReference>
<evidence type="ECO:0000256" key="3">
    <source>
        <dbReference type="ARBA" id="ARBA00038050"/>
    </source>
</evidence>
<dbReference type="Pfam" id="PF01981">
    <property type="entry name" value="PTH2"/>
    <property type="match status" value="1"/>
</dbReference>
<dbReference type="SUPFAM" id="SSF102462">
    <property type="entry name" value="Peptidyl-tRNA hydrolase II"/>
    <property type="match status" value="1"/>
</dbReference>
<dbReference type="AlphaFoldDB" id="A0A803LBN1"/>
<comment type="catalytic activity">
    <reaction evidence="4">
        <text>an N-acyl-L-alpha-aminoacyl-tRNA + H2O = an N-acyl-L-amino acid + a tRNA + H(+)</text>
        <dbReference type="Rhea" id="RHEA:54448"/>
        <dbReference type="Rhea" id="RHEA-COMP:10123"/>
        <dbReference type="Rhea" id="RHEA-COMP:13883"/>
        <dbReference type="ChEBI" id="CHEBI:15377"/>
        <dbReference type="ChEBI" id="CHEBI:15378"/>
        <dbReference type="ChEBI" id="CHEBI:59874"/>
        <dbReference type="ChEBI" id="CHEBI:78442"/>
        <dbReference type="ChEBI" id="CHEBI:138191"/>
        <dbReference type="EC" id="3.1.1.29"/>
    </reaction>
</comment>
<organism evidence="5 6">
    <name type="scientific">Chenopodium quinoa</name>
    <name type="common">Quinoa</name>
    <dbReference type="NCBI Taxonomy" id="63459"/>
    <lineage>
        <taxon>Eukaryota</taxon>
        <taxon>Viridiplantae</taxon>
        <taxon>Streptophyta</taxon>
        <taxon>Embryophyta</taxon>
        <taxon>Tracheophyta</taxon>
        <taxon>Spermatophyta</taxon>
        <taxon>Magnoliopsida</taxon>
        <taxon>eudicotyledons</taxon>
        <taxon>Gunneridae</taxon>
        <taxon>Pentapetalae</taxon>
        <taxon>Caryophyllales</taxon>
        <taxon>Chenopodiaceae</taxon>
        <taxon>Chenopodioideae</taxon>
        <taxon>Atripliceae</taxon>
        <taxon>Chenopodium</taxon>
    </lineage>
</organism>
<dbReference type="Proteomes" id="UP000596660">
    <property type="component" value="Unplaced"/>
</dbReference>
<dbReference type="InterPro" id="IPR002833">
    <property type="entry name" value="PTH2"/>
</dbReference>
<dbReference type="EnsemblPlants" id="AUR62009270-RA">
    <property type="protein sequence ID" value="AUR62009270-RA:cds"/>
    <property type="gene ID" value="AUR62009270"/>
</dbReference>
<comment type="similarity">
    <text evidence="3">Belongs to the PTH2 family.</text>
</comment>
<keyword evidence="6" id="KW-1185">Reference proteome</keyword>
<keyword evidence="2" id="KW-0378">Hydrolase</keyword>
<reference evidence="5" key="1">
    <citation type="journal article" date="2017" name="Nature">
        <title>The genome of Chenopodium quinoa.</title>
        <authorList>
            <person name="Jarvis D.E."/>
            <person name="Ho Y.S."/>
            <person name="Lightfoot D.J."/>
            <person name="Schmoeckel S.M."/>
            <person name="Li B."/>
            <person name="Borm T.J.A."/>
            <person name="Ohyanagi H."/>
            <person name="Mineta K."/>
            <person name="Michell C.T."/>
            <person name="Saber N."/>
            <person name="Kharbatia N.M."/>
            <person name="Rupper R.R."/>
            <person name="Sharp A.R."/>
            <person name="Dally N."/>
            <person name="Boughton B.A."/>
            <person name="Woo Y.H."/>
            <person name="Gao G."/>
            <person name="Schijlen E.G.W.M."/>
            <person name="Guo X."/>
            <person name="Momin A.A."/>
            <person name="Negrao S."/>
            <person name="Al-Babili S."/>
            <person name="Gehring C."/>
            <person name="Roessner U."/>
            <person name="Jung C."/>
            <person name="Murphy K."/>
            <person name="Arold S.T."/>
            <person name="Gojobori T."/>
            <person name="van der Linden C.G."/>
            <person name="van Loo E.N."/>
            <person name="Jellen E.N."/>
            <person name="Maughan P.J."/>
            <person name="Tester M."/>
        </authorList>
    </citation>
    <scope>NUCLEOTIDE SEQUENCE [LARGE SCALE GENOMIC DNA]</scope>
    <source>
        <strain evidence="5">cv. PI 614886</strain>
    </source>
</reference>
<dbReference type="InterPro" id="IPR023476">
    <property type="entry name" value="Pep_tRNA_hydro_II_dom_sf"/>
</dbReference>
<accession>A0A803LBN1</accession>
<dbReference type="GO" id="GO:0005739">
    <property type="term" value="C:mitochondrion"/>
    <property type="evidence" value="ECO:0007669"/>
    <property type="project" value="TreeGrafter"/>
</dbReference>
<reference evidence="5" key="2">
    <citation type="submission" date="2021-03" db="UniProtKB">
        <authorList>
            <consortium name="EnsemblPlants"/>
        </authorList>
    </citation>
    <scope>IDENTIFICATION</scope>
</reference>
<dbReference type="GO" id="GO:0005829">
    <property type="term" value="C:cytosol"/>
    <property type="evidence" value="ECO:0007669"/>
    <property type="project" value="TreeGrafter"/>
</dbReference>
<proteinExistence type="inferred from homology"/>
<protein>
    <recommendedName>
        <fullName evidence="1">peptidyl-tRNA hydrolase</fullName>
        <ecNumber evidence="1">3.1.1.29</ecNumber>
    </recommendedName>
</protein>
<dbReference type="PANTHER" id="PTHR12649">
    <property type="entry name" value="PEPTIDYL-TRNA HYDROLASE 2"/>
    <property type="match status" value="1"/>
</dbReference>
<evidence type="ECO:0000256" key="1">
    <source>
        <dbReference type="ARBA" id="ARBA00013260"/>
    </source>
</evidence>
<dbReference type="PANTHER" id="PTHR12649:SF11">
    <property type="entry name" value="PEPTIDYL-TRNA HYDROLASE 2, MITOCHONDRIAL"/>
    <property type="match status" value="1"/>
</dbReference>
<sequence>MNFSIPLGKQQPDREEKEGVGVSFRPENFIPGVVIGFIFGFLLDLAKPSKNPPKSFHQTKNSLTSANPDEEFKMVLVVRQDLKMGHGKIAAQCAHAATGMYADLMQRNKLQQDAENIGLPTFVVADAGRTQDEKIPWILSRGNKDFFDSLACQKLYCLGFNQEAVPFLQINKESIRVLSRV</sequence>
<dbReference type="GO" id="GO:0004045">
    <property type="term" value="F:peptidyl-tRNA hydrolase activity"/>
    <property type="evidence" value="ECO:0007669"/>
    <property type="project" value="UniProtKB-EC"/>
</dbReference>
<evidence type="ECO:0000313" key="6">
    <source>
        <dbReference type="Proteomes" id="UP000596660"/>
    </source>
</evidence>
<evidence type="ECO:0000256" key="4">
    <source>
        <dbReference type="ARBA" id="ARBA00048707"/>
    </source>
</evidence>